<keyword evidence="2" id="KW-0963">Cytoplasm</keyword>
<evidence type="ECO:0000256" key="8">
    <source>
        <dbReference type="SAM" id="MobiDB-lite"/>
    </source>
</evidence>
<dbReference type="GO" id="GO:0003341">
    <property type="term" value="P:cilium movement"/>
    <property type="evidence" value="ECO:0007669"/>
    <property type="project" value="TreeGrafter"/>
</dbReference>
<evidence type="ECO:0000256" key="7">
    <source>
        <dbReference type="PROSITE-ProRule" id="PRU00339"/>
    </source>
</evidence>
<dbReference type="InterPro" id="IPR019734">
    <property type="entry name" value="TPR_rpt"/>
</dbReference>
<feature type="region of interest" description="Disordered" evidence="8">
    <location>
        <begin position="460"/>
        <end position="486"/>
    </location>
</feature>
<dbReference type="SMART" id="SM00028">
    <property type="entry name" value="TPR"/>
    <property type="match status" value="3"/>
</dbReference>
<dbReference type="GO" id="GO:0005929">
    <property type="term" value="C:cilium"/>
    <property type="evidence" value="ECO:0007669"/>
    <property type="project" value="TreeGrafter"/>
</dbReference>
<dbReference type="GeneID" id="136824780"/>
<dbReference type="GO" id="GO:0005737">
    <property type="term" value="C:cytoplasm"/>
    <property type="evidence" value="ECO:0007669"/>
    <property type="project" value="UniProtKB-SubCell"/>
</dbReference>
<feature type="repeat" description="TPR" evidence="7">
    <location>
        <begin position="357"/>
        <end position="390"/>
    </location>
</feature>
<evidence type="ECO:0000256" key="3">
    <source>
        <dbReference type="ARBA" id="ARBA00022737"/>
    </source>
</evidence>
<feature type="compositionally biased region" description="Basic and acidic residues" evidence="8">
    <location>
        <begin position="471"/>
        <end position="486"/>
    </location>
</feature>
<organism evidence="9 10">
    <name type="scientific">Clytia hemisphaerica</name>
    <dbReference type="NCBI Taxonomy" id="252671"/>
    <lineage>
        <taxon>Eukaryota</taxon>
        <taxon>Metazoa</taxon>
        <taxon>Cnidaria</taxon>
        <taxon>Hydrozoa</taxon>
        <taxon>Hydroidolina</taxon>
        <taxon>Leptothecata</taxon>
        <taxon>Obeliida</taxon>
        <taxon>Clytiidae</taxon>
        <taxon>Clytia</taxon>
    </lineage>
</organism>
<dbReference type="EnsemblMetazoa" id="CLYHEMT019649.1">
    <property type="protein sequence ID" value="CLYHEMP019649.1"/>
    <property type="gene ID" value="CLYHEMG019649"/>
</dbReference>
<proteinExistence type="predicted"/>
<evidence type="ECO:0000256" key="6">
    <source>
        <dbReference type="ARBA" id="ARBA00044739"/>
    </source>
</evidence>
<dbReference type="Gene3D" id="1.25.40.10">
    <property type="entry name" value="Tetratricopeptide repeat domain"/>
    <property type="match status" value="1"/>
</dbReference>
<accession>A0A7M5XBM8</accession>
<dbReference type="OrthoDB" id="626167at2759"/>
<evidence type="ECO:0000313" key="9">
    <source>
        <dbReference type="EnsemblMetazoa" id="CLYHEMP019649.1"/>
    </source>
</evidence>
<dbReference type="PROSITE" id="PS50005">
    <property type="entry name" value="TPR"/>
    <property type="match status" value="2"/>
</dbReference>
<dbReference type="Pfam" id="PF13181">
    <property type="entry name" value="TPR_8"/>
    <property type="match status" value="1"/>
</dbReference>
<reference evidence="9" key="1">
    <citation type="submission" date="2021-01" db="UniProtKB">
        <authorList>
            <consortium name="EnsemblMetazoa"/>
        </authorList>
    </citation>
    <scope>IDENTIFICATION</scope>
</reference>
<keyword evidence="10" id="KW-1185">Reference proteome</keyword>
<feature type="repeat" description="TPR" evidence="7">
    <location>
        <begin position="184"/>
        <end position="217"/>
    </location>
</feature>
<dbReference type="SUPFAM" id="SSF48452">
    <property type="entry name" value="TPR-like"/>
    <property type="match status" value="2"/>
</dbReference>
<comment type="subcellular location">
    <subcellularLocation>
        <location evidence="1">Cytoplasm</location>
    </subcellularLocation>
</comment>
<dbReference type="Proteomes" id="UP000594262">
    <property type="component" value="Unplaced"/>
</dbReference>
<sequence>MSATVLPSLPVVGGCVTQHVIKSYQNDGHIRGRHLLDKHQARIVATPFTLPKVEDVDFLEAMSQRNTFFHNLCTSALEEGYHQAFCEIFNLVGEARKNFASEENRRKDAIPLEEDRVKATHLKEILIHIEKWKRQGRVDKMYDEQLALATYFDEHQDFFLADHFYLCAYNTSKQIRSDGGKKEAEANQNLGKVSERKKEYKNAIELYEKFYRLSKDKPWNTSDGILLSNVGCRYLLSAHVSFAEQLYPYSEMRKDVLDHLHTAHQLAKEGSITEEVGRIGYLIGNKYDFYGDQQSALQYHTEYYNFCKQTGDDIGLGKACQALAVANKRQGNYDQAIENLKQLLKVTSSSSDIEIRQQACSDIGIVYNLMGKYEQAANYFRQSYELSLNKLPQCKLKHSSCEYGISLAHGLLTGESESISFNNKKSIESLLFWKSERLQNFSSDHVTFTMFETLKNRQEEEQKLKERRKSRSLERNELQNDWMKEG</sequence>
<protein>
    <recommendedName>
        <fullName evidence="5">Tetratricopeptide repeat protein 29</fullName>
    </recommendedName>
</protein>
<comment type="function">
    <text evidence="6">Axonemal protein which is implicated in axonemal and/or peri-axonemal structure assembly and regulates flagellum assembly and beating and therefore sperm motility.</text>
</comment>
<dbReference type="PANTHER" id="PTHR46630">
    <property type="entry name" value="TETRATRICOPEPTIDE REPEAT PROTEIN 29"/>
    <property type="match status" value="1"/>
</dbReference>
<evidence type="ECO:0000313" key="10">
    <source>
        <dbReference type="Proteomes" id="UP000594262"/>
    </source>
</evidence>
<keyword evidence="3" id="KW-0677">Repeat</keyword>
<name>A0A7M5XBM8_9CNID</name>
<evidence type="ECO:0000256" key="1">
    <source>
        <dbReference type="ARBA" id="ARBA00004496"/>
    </source>
</evidence>
<dbReference type="AlphaFoldDB" id="A0A7M5XBM8"/>
<evidence type="ECO:0000256" key="5">
    <source>
        <dbReference type="ARBA" id="ARBA00040665"/>
    </source>
</evidence>
<dbReference type="InterPro" id="IPR051476">
    <property type="entry name" value="Bac_ResReg_Asp_Phosphatase"/>
</dbReference>
<keyword evidence="4 7" id="KW-0802">TPR repeat</keyword>
<dbReference type="Pfam" id="PF13424">
    <property type="entry name" value="TPR_12"/>
    <property type="match status" value="1"/>
</dbReference>
<dbReference type="InterPro" id="IPR011990">
    <property type="entry name" value="TPR-like_helical_dom_sf"/>
</dbReference>
<dbReference type="RefSeq" id="XP_066936856.1">
    <property type="nucleotide sequence ID" value="XM_067080755.1"/>
</dbReference>
<evidence type="ECO:0000256" key="2">
    <source>
        <dbReference type="ARBA" id="ARBA00022490"/>
    </source>
</evidence>
<evidence type="ECO:0000256" key="4">
    <source>
        <dbReference type="ARBA" id="ARBA00022803"/>
    </source>
</evidence>
<dbReference type="PANTHER" id="PTHR46630:SF1">
    <property type="entry name" value="TETRATRICOPEPTIDE REPEAT PROTEIN 29"/>
    <property type="match status" value="1"/>
</dbReference>